<dbReference type="AlphaFoldDB" id="A0AAD2Q4C8"/>
<sequence>MHHHASDLIRVCPGAHTRPRPYTLSVCSRSPTDLSHGPSVHEAPIKYPNIWADSSPLESTNARPRPGAKSSWWARWPCQCVKAGVDSGKVIRGNSGCPTTEKLLIPRLSSLSIRFCRSLAQPWTRGQALRLRRDASTRNKFPRRSFSSAPSQLL</sequence>
<comment type="caution">
    <text evidence="1">The sequence shown here is derived from an EMBL/GenBank/DDBJ whole genome shotgun (WGS) entry which is preliminary data.</text>
</comment>
<gene>
    <name evidence="1" type="ORF">MYCIT1_LOCUS21569</name>
</gene>
<name>A0AAD2Q4C8_9AGAR</name>
<reference evidence="1" key="1">
    <citation type="submission" date="2023-11" db="EMBL/GenBank/DDBJ databases">
        <authorList>
            <person name="De Vega J J."/>
            <person name="De Vega J J."/>
        </authorList>
    </citation>
    <scope>NUCLEOTIDE SEQUENCE</scope>
</reference>
<accession>A0AAD2Q4C8</accession>
<proteinExistence type="predicted"/>
<organism evidence="1 2">
    <name type="scientific">Mycena citricolor</name>
    <dbReference type="NCBI Taxonomy" id="2018698"/>
    <lineage>
        <taxon>Eukaryota</taxon>
        <taxon>Fungi</taxon>
        <taxon>Dikarya</taxon>
        <taxon>Basidiomycota</taxon>
        <taxon>Agaricomycotina</taxon>
        <taxon>Agaricomycetes</taxon>
        <taxon>Agaricomycetidae</taxon>
        <taxon>Agaricales</taxon>
        <taxon>Marasmiineae</taxon>
        <taxon>Mycenaceae</taxon>
        <taxon>Mycena</taxon>
    </lineage>
</organism>
<protein>
    <submittedName>
        <fullName evidence="1">Uncharacterized protein</fullName>
    </submittedName>
</protein>
<dbReference type="Proteomes" id="UP001295794">
    <property type="component" value="Unassembled WGS sequence"/>
</dbReference>
<keyword evidence="2" id="KW-1185">Reference proteome</keyword>
<evidence type="ECO:0000313" key="1">
    <source>
        <dbReference type="EMBL" id="CAK5274390.1"/>
    </source>
</evidence>
<evidence type="ECO:0000313" key="2">
    <source>
        <dbReference type="Proteomes" id="UP001295794"/>
    </source>
</evidence>
<dbReference type="EMBL" id="CAVNYO010000402">
    <property type="protein sequence ID" value="CAK5274390.1"/>
    <property type="molecule type" value="Genomic_DNA"/>
</dbReference>